<dbReference type="InterPro" id="IPR008042">
    <property type="entry name" value="Retrotrans_Pao"/>
</dbReference>
<dbReference type="Proteomes" id="UP000225706">
    <property type="component" value="Unassembled WGS sequence"/>
</dbReference>
<name>A0A2B4SVT2_STYPI</name>
<dbReference type="AlphaFoldDB" id="A0A2B4SVT2"/>
<dbReference type="OrthoDB" id="5983040at2759"/>
<dbReference type="Gene3D" id="3.10.10.10">
    <property type="entry name" value="HIV Type 1 Reverse Transcriptase, subunit A, domain 1"/>
    <property type="match status" value="1"/>
</dbReference>
<proteinExistence type="predicted"/>
<evidence type="ECO:0000313" key="2">
    <source>
        <dbReference type="EMBL" id="PFX32652.1"/>
    </source>
</evidence>
<dbReference type="PANTHER" id="PTHR47331:SF1">
    <property type="entry name" value="GAG-LIKE PROTEIN"/>
    <property type="match status" value="1"/>
</dbReference>
<dbReference type="Pfam" id="PF05380">
    <property type="entry name" value="Peptidase_A17"/>
    <property type="match status" value="1"/>
</dbReference>
<dbReference type="SUPFAM" id="SSF56672">
    <property type="entry name" value="DNA/RNA polymerases"/>
    <property type="match status" value="1"/>
</dbReference>
<organism evidence="2 3">
    <name type="scientific">Stylophora pistillata</name>
    <name type="common">Smooth cauliflower coral</name>
    <dbReference type="NCBI Taxonomy" id="50429"/>
    <lineage>
        <taxon>Eukaryota</taxon>
        <taxon>Metazoa</taxon>
        <taxon>Cnidaria</taxon>
        <taxon>Anthozoa</taxon>
        <taxon>Hexacorallia</taxon>
        <taxon>Scleractinia</taxon>
        <taxon>Astrocoeniina</taxon>
        <taxon>Pocilloporidae</taxon>
        <taxon>Stylophora</taxon>
    </lineage>
</organism>
<gene>
    <name evidence="2" type="ORF">AWC38_SpisGene2517</name>
</gene>
<comment type="caution">
    <text evidence="2">The sequence shown here is derived from an EMBL/GenBank/DDBJ whole genome shotgun (WGS) entry which is preliminary data.</text>
</comment>
<reference evidence="3" key="1">
    <citation type="journal article" date="2017" name="bioRxiv">
        <title>Comparative analysis of the genomes of Stylophora pistillata and Acropora digitifera provides evidence for extensive differences between species of corals.</title>
        <authorList>
            <person name="Voolstra C.R."/>
            <person name="Li Y."/>
            <person name="Liew Y.J."/>
            <person name="Baumgarten S."/>
            <person name="Zoccola D."/>
            <person name="Flot J.-F."/>
            <person name="Tambutte S."/>
            <person name="Allemand D."/>
            <person name="Aranda M."/>
        </authorList>
    </citation>
    <scope>NUCLEOTIDE SEQUENCE [LARGE SCALE GENOMIC DNA]</scope>
</reference>
<dbReference type="EMBL" id="LSMT01000020">
    <property type="protein sequence ID" value="PFX32652.1"/>
    <property type="molecule type" value="Genomic_DNA"/>
</dbReference>
<sequence length="596" mass="66594">DQVQKGIVEVVRDEDFKNTLKHYIPHHEKLTPKKTTTKLRIVFDASAKTRKKYQSLNESLHRGPVILEDLCGLLLRFRLHKVALVADVEKAFLQVGLQPDDRDVTRFLRLKDPSMPTVENNVQILRFTRVPFGMISSPFLLAATIKNHLTKAGTPIAHQIADNMYVDNMITDVETSTQADELYEEAKTLFQSASMNLGEWASNSSEFLQNIPECDRTSAETVKVLGTSWNLTTDTIFINGCHNLSSNVNTKREALQSVSRIYDPLGLFSPAKLNAKLFIQELWKQEKHWDETFSQSSHQEWNMIYESLTPLSSRPLPRYVGGDEHKLFCFTDVSAKAYSAALYLYSSVNGKATVNLVFSKARVAPAKQLSIPRLELLGGLIGTRCLNYATQQLQLSEADRFLWTDSQCVLHWITTCKPLPVFLQNRLREITSHRDIKFDYVSTSQNPADLSTRGVCLGIGTTLASFQDWGRRASKYELLRISVATGANRSAFSFKSQAGMPSGPEALAGLRAMSFFKTLNSVTAGVLVYCTANETPESNGVKDFIGARKALLMTLARAVRLESGHVSICFRTEVGSVCVADCIPPSDLTFHHLRGS</sequence>
<dbReference type="PANTHER" id="PTHR47331">
    <property type="entry name" value="PHD-TYPE DOMAIN-CONTAINING PROTEIN"/>
    <property type="match status" value="1"/>
</dbReference>
<dbReference type="Pfam" id="PF00078">
    <property type="entry name" value="RVT_1"/>
    <property type="match status" value="1"/>
</dbReference>
<dbReference type="Gene3D" id="3.30.70.270">
    <property type="match status" value="1"/>
</dbReference>
<feature type="domain" description="Reverse transcriptase" evidence="1">
    <location>
        <begin position="74"/>
        <end position="196"/>
    </location>
</feature>
<evidence type="ECO:0000259" key="1">
    <source>
        <dbReference type="Pfam" id="PF00078"/>
    </source>
</evidence>
<accession>A0A2B4SVT2</accession>
<protein>
    <recommendedName>
        <fullName evidence="1">Reverse transcriptase domain-containing protein</fullName>
    </recommendedName>
</protein>
<dbReference type="InterPro" id="IPR043502">
    <property type="entry name" value="DNA/RNA_pol_sf"/>
</dbReference>
<keyword evidence="3" id="KW-1185">Reference proteome</keyword>
<dbReference type="InterPro" id="IPR043128">
    <property type="entry name" value="Rev_trsase/Diguanyl_cyclase"/>
</dbReference>
<feature type="non-terminal residue" evidence="2">
    <location>
        <position position="1"/>
    </location>
</feature>
<dbReference type="InterPro" id="IPR000477">
    <property type="entry name" value="RT_dom"/>
</dbReference>
<dbReference type="STRING" id="50429.A0A2B4SVT2"/>
<evidence type="ECO:0000313" key="3">
    <source>
        <dbReference type="Proteomes" id="UP000225706"/>
    </source>
</evidence>